<comment type="catalytic activity">
    <reaction evidence="1">
        <text>ATP + protein L-histidine = ADP + protein N-phospho-L-histidine.</text>
        <dbReference type="EC" id="2.7.13.3"/>
    </reaction>
</comment>
<dbReference type="InterPro" id="IPR036097">
    <property type="entry name" value="HisK_dim/P_sf"/>
</dbReference>
<evidence type="ECO:0000256" key="15">
    <source>
        <dbReference type="PROSITE-ProRule" id="PRU00169"/>
    </source>
</evidence>
<evidence type="ECO:0000259" key="20">
    <source>
        <dbReference type="PROSITE" id="PS50110"/>
    </source>
</evidence>
<feature type="transmembrane region" description="Helical" evidence="17">
    <location>
        <begin position="135"/>
        <end position="155"/>
    </location>
</feature>
<dbReference type="Proteomes" id="UP001163624">
    <property type="component" value="Chromosome"/>
</dbReference>
<dbReference type="RefSeq" id="WP_254476436.1">
    <property type="nucleotide sequence ID" value="NZ_CP113432.1"/>
</dbReference>
<dbReference type="Pfam" id="PF02518">
    <property type="entry name" value="HATPase_c"/>
    <property type="match status" value="1"/>
</dbReference>
<dbReference type="Gene3D" id="1.10.287.130">
    <property type="match status" value="1"/>
</dbReference>
<organism evidence="23 24">
    <name type="scientific">Pseudomonas triclosanedens</name>
    <dbReference type="NCBI Taxonomy" id="2961893"/>
    <lineage>
        <taxon>Bacteria</taxon>
        <taxon>Pseudomonadati</taxon>
        <taxon>Pseudomonadota</taxon>
        <taxon>Gammaproteobacteria</taxon>
        <taxon>Pseudomonadales</taxon>
        <taxon>Pseudomonadaceae</taxon>
        <taxon>Pseudomonas</taxon>
    </lineage>
</organism>
<dbReference type="InterPro" id="IPR005467">
    <property type="entry name" value="His_kinase_dom"/>
</dbReference>
<dbReference type="SUPFAM" id="SSF47226">
    <property type="entry name" value="Histidine-containing phosphotransfer domain, HPT domain"/>
    <property type="match status" value="1"/>
</dbReference>
<keyword evidence="9" id="KW-0418">Kinase</keyword>
<dbReference type="Pfam" id="PF00512">
    <property type="entry name" value="HisKA"/>
    <property type="match status" value="1"/>
</dbReference>
<evidence type="ECO:0000256" key="18">
    <source>
        <dbReference type="SAM" id="SignalP"/>
    </source>
</evidence>
<keyword evidence="10 23" id="KW-0547">Nucleotide-binding</keyword>
<evidence type="ECO:0000256" key="12">
    <source>
        <dbReference type="ARBA" id="ARBA00023012"/>
    </source>
</evidence>
<dbReference type="NCBIfam" id="TIGR00229">
    <property type="entry name" value="sensory_box"/>
    <property type="match status" value="1"/>
</dbReference>
<evidence type="ECO:0000256" key="10">
    <source>
        <dbReference type="ARBA" id="ARBA00022840"/>
    </source>
</evidence>
<dbReference type="PRINTS" id="PR00344">
    <property type="entry name" value="BCTRLSENSOR"/>
</dbReference>
<protein>
    <recommendedName>
        <fullName evidence="3">histidine kinase</fullName>
        <ecNumber evidence="3">2.7.13.3</ecNumber>
    </recommendedName>
</protein>
<dbReference type="InterPro" id="IPR003594">
    <property type="entry name" value="HATPase_dom"/>
</dbReference>
<dbReference type="SUPFAM" id="SSF47384">
    <property type="entry name" value="Homodimeric domain of signal transducing histidine kinase"/>
    <property type="match status" value="1"/>
</dbReference>
<evidence type="ECO:0000256" key="14">
    <source>
        <dbReference type="PROSITE-ProRule" id="PRU00110"/>
    </source>
</evidence>
<dbReference type="SUPFAM" id="SSF55785">
    <property type="entry name" value="PYP-like sensor domain (PAS domain)"/>
    <property type="match status" value="1"/>
</dbReference>
<feature type="modified residue" description="4-aspartylphosphate" evidence="15">
    <location>
        <position position="608"/>
    </location>
</feature>
<evidence type="ECO:0000256" key="8">
    <source>
        <dbReference type="ARBA" id="ARBA00022692"/>
    </source>
</evidence>
<reference evidence="23" key="1">
    <citation type="submission" date="2022-11" db="EMBL/GenBank/DDBJ databases">
        <title>Pseudomonas triclosanedens sp. nov., a triclosan degrader isolated from activated sludge.</title>
        <authorList>
            <person name="Yin Y."/>
            <person name="Lu Z."/>
        </authorList>
    </citation>
    <scope>NUCLEOTIDE SEQUENCE</scope>
    <source>
        <strain evidence="23">ZM23</strain>
    </source>
</reference>
<evidence type="ECO:0000256" key="17">
    <source>
        <dbReference type="SAM" id="Phobius"/>
    </source>
</evidence>
<feature type="modified residue" description="Phosphohistidine" evidence="14">
    <location>
        <position position="740"/>
    </location>
</feature>
<dbReference type="Gene3D" id="3.30.565.10">
    <property type="entry name" value="Histidine kinase-like ATPase, C-terminal domain"/>
    <property type="match status" value="1"/>
</dbReference>
<name>A0ABY6ZQG7_9PSED</name>
<feature type="coiled-coil region" evidence="16">
    <location>
        <begin position="287"/>
        <end position="314"/>
    </location>
</feature>
<dbReference type="InterPro" id="IPR000014">
    <property type="entry name" value="PAS"/>
</dbReference>
<feature type="domain" description="Histidine kinase" evidence="19">
    <location>
        <begin position="314"/>
        <end position="537"/>
    </location>
</feature>
<keyword evidence="4" id="KW-1003">Cell membrane</keyword>
<dbReference type="SMART" id="SM00388">
    <property type="entry name" value="HisKA"/>
    <property type="match status" value="1"/>
</dbReference>
<keyword evidence="6 15" id="KW-0597">Phosphoprotein</keyword>
<feature type="chain" id="PRO_5045426169" description="histidine kinase" evidence="18">
    <location>
        <begin position="22"/>
        <end position="822"/>
    </location>
</feature>
<keyword evidence="13 17" id="KW-0472">Membrane</keyword>
<keyword evidence="7" id="KW-0808">Transferase</keyword>
<dbReference type="GO" id="GO:0005524">
    <property type="term" value="F:ATP binding"/>
    <property type="evidence" value="ECO:0007669"/>
    <property type="project" value="UniProtKB-KW"/>
</dbReference>
<dbReference type="CDD" id="cd16922">
    <property type="entry name" value="HATPase_EvgS-ArcB-TorS-like"/>
    <property type="match status" value="1"/>
</dbReference>
<dbReference type="Pfam" id="PF00072">
    <property type="entry name" value="Response_reg"/>
    <property type="match status" value="1"/>
</dbReference>
<evidence type="ECO:0000256" key="1">
    <source>
        <dbReference type="ARBA" id="ARBA00000085"/>
    </source>
</evidence>
<dbReference type="Gene3D" id="3.40.50.2300">
    <property type="match status" value="1"/>
</dbReference>
<evidence type="ECO:0000256" key="9">
    <source>
        <dbReference type="ARBA" id="ARBA00022777"/>
    </source>
</evidence>
<evidence type="ECO:0000259" key="19">
    <source>
        <dbReference type="PROSITE" id="PS50109"/>
    </source>
</evidence>
<evidence type="ECO:0000256" key="5">
    <source>
        <dbReference type="ARBA" id="ARBA00022519"/>
    </source>
</evidence>
<dbReference type="InterPro" id="IPR001789">
    <property type="entry name" value="Sig_transdc_resp-reg_receiver"/>
</dbReference>
<dbReference type="InterPro" id="IPR008207">
    <property type="entry name" value="Sig_transdc_His_kin_Hpt_dom"/>
</dbReference>
<gene>
    <name evidence="23" type="ORF">OU419_14620</name>
</gene>
<dbReference type="SMART" id="SM00387">
    <property type="entry name" value="HATPase_c"/>
    <property type="match status" value="1"/>
</dbReference>
<dbReference type="EC" id="2.7.13.3" evidence="3"/>
<dbReference type="InterPro" id="IPR003661">
    <property type="entry name" value="HisK_dim/P_dom"/>
</dbReference>
<dbReference type="PROSITE" id="PS50113">
    <property type="entry name" value="PAC"/>
    <property type="match status" value="1"/>
</dbReference>
<dbReference type="Gene3D" id="1.20.120.160">
    <property type="entry name" value="HPT domain"/>
    <property type="match status" value="1"/>
</dbReference>
<feature type="domain" description="HPt" evidence="22">
    <location>
        <begin position="701"/>
        <end position="795"/>
    </location>
</feature>
<proteinExistence type="predicted"/>
<dbReference type="Gene3D" id="3.30.450.20">
    <property type="entry name" value="PAS domain"/>
    <property type="match status" value="1"/>
</dbReference>
<dbReference type="InterPro" id="IPR000700">
    <property type="entry name" value="PAS-assoc_C"/>
</dbReference>
<dbReference type="EMBL" id="CP113432">
    <property type="protein sequence ID" value="WAI47015.1"/>
    <property type="molecule type" value="Genomic_DNA"/>
</dbReference>
<sequence>MNKFCFAAIFLFSMAFFEQLAEVLPDSVMAASLEVGLSTECLNDSGRMSWHAHQNHFRTASLNHGKELTDLACHRGKGKSVFKELSDPALSYFNSEYELQDNKRSRRMKMSGYWQAIFESLSGLWAYYQVQFARVFWAALVILVGVLLWNWRLLVKMRSRAVSERELIDRLEFKRAMIDGIPHPVSVRDRLGRLVTCNRNFLEQTGMTRKEAQGTRLIDNEWLSEIDAQRLHQEYLNHIEQAENLSGDIILVIRGERREIYHWASPYRNNEGEVSGLVCGWIDVTDRERLHHEIQLAKEQAEEANRAKSKFLATMSHEIRTPMNAIIGMLELALMDSRQSPDDVDAIAVAYDSAKGLLQLLGDILDVAKIEAGKMTLMPERANLRALVDSVARVYEGLARQNGLELRVEMKLDDITDVMIDPLRFKQILFNLVSNAIKFTDTGFVRIGLRSESLANEEIIIYIEVEDSGIGMNSDDLAEVCEPFQQARELAGRASRGGTGLGLTICRTLAEMMGGGLHIESVPGRGTTVSVHLLSSVLEPLENAAVSERPAQIECAPMKILIVDDHEANLFLLSRQLGHLGHMVNVASNARDALTQWMAGEFDLVITDCFMPDITGYELARNIRIIERARGVRRCTVVGLTANAQPDEIQRCRDAGMDGCLFKPIGLQDLRSYLQRINRPEQTLTTDAFDFRAVQALSCDDPTLAVNLLQRLYSANSKDLAQLEPLLQSGNLSALADLAHRIRSAVSLIGATEVCERIRELERACREGACQDQLLVLVAKVLESMNALQLQLTLVIEAGRQEGISRGCPHRTERSANPDSVL</sequence>
<feature type="domain" description="Response regulatory" evidence="20">
    <location>
        <begin position="559"/>
        <end position="678"/>
    </location>
</feature>
<dbReference type="SMART" id="SM00091">
    <property type="entry name" value="PAS"/>
    <property type="match status" value="1"/>
</dbReference>
<keyword evidence="16" id="KW-0175">Coiled coil</keyword>
<comment type="subcellular location">
    <subcellularLocation>
        <location evidence="2">Cell inner membrane</location>
        <topology evidence="2">Multi-pass membrane protein</topology>
    </subcellularLocation>
</comment>
<evidence type="ECO:0000256" key="2">
    <source>
        <dbReference type="ARBA" id="ARBA00004429"/>
    </source>
</evidence>
<dbReference type="PROSITE" id="PS50894">
    <property type="entry name" value="HPT"/>
    <property type="match status" value="1"/>
</dbReference>
<evidence type="ECO:0000256" key="6">
    <source>
        <dbReference type="ARBA" id="ARBA00022553"/>
    </source>
</evidence>
<dbReference type="InterPro" id="IPR004358">
    <property type="entry name" value="Sig_transdc_His_kin-like_C"/>
</dbReference>
<evidence type="ECO:0000256" key="11">
    <source>
        <dbReference type="ARBA" id="ARBA00022989"/>
    </source>
</evidence>
<feature type="domain" description="PAC" evidence="21">
    <location>
        <begin position="243"/>
        <end position="296"/>
    </location>
</feature>
<dbReference type="CDD" id="cd00082">
    <property type="entry name" value="HisKA"/>
    <property type="match status" value="1"/>
</dbReference>
<keyword evidence="12" id="KW-0902">Two-component regulatory system</keyword>
<dbReference type="Pfam" id="PF00989">
    <property type="entry name" value="PAS"/>
    <property type="match status" value="1"/>
</dbReference>
<keyword evidence="8 17" id="KW-0812">Transmembrane</keyword>
<dbReference type="InterPro" id="IPR011006">
    <property type="entry name" value="CheY-like_superfamily"/>
</dbReference>
<evidence type="ECO:0000259" key="22">
    <source>
        <dbReference type="PROSITE" id="PS50894"/>
    </source>
</evidence>
<evidence type="ECO:0000259" key="21">
    <source>
        <dbReference type="PROSITE" id="PS50113"/>
    </source>
</evidence>
<evidence type="ECO:0000256" key="3">
    <source>
        <dbReference type="ARBA" id="ARBA00012438"/>
    </source>
</evidence>
<evidence type="ECO:0000313" key="23">
    <source>
        <dbReference type="EMBL" id="WAI47015.1"/>
    </source>
</evidence>
<keyword evidence="11 17" id="KW-1133">Transmembrane helix</keyword>
<evidence type="ECO:0000313" key="24">
    <source>
        <dbReference type="Proteomes" id="UP001163624"/>
    </source>
</evidence>
<evidence type="ECO:0000256" key="7">
    <source>
        <dbReference type="ARBA" id="ARBA00022679"/>
    </source>
</evidence>
<dbReference type="CDD" id="cd17546">
    <property type="entry name" value="REC_hyHK_CKI1_RcsC-like"/>
    <property type="match status" value="1"/>
</dbReference>
<feature type="signal peptide" evidence="18">
    <location>
        <begin position="1"/>
        <end position="21"/>
    </location>
</feature>
<dbReference type="PANTHER" id="PTHR43047">
    <property type="entry name" value="TWO-COMPONENT HISTIDINE PROTEIN KINASE"/>
    <property type="match status" value="1"/>
</dbReference>
<dbReference type="PANTHER" id="PTHR43047:SF72">
    <property type="entry name" value="OSMOSENSING HISTIDINE PROTEIN KINASE SLN1"/>
    <property type="match status" value="1"/>
</dbReference>
<dbReference type="InterPro" id="IPR036890">
    <property type="entry name" value="HATPase_C_sf"/>
</dbReference>
<keyword evidence="10 23" id="KW-0067">ATP-binding</keyword>
<evidence type="ECO:0000256" key="13">
    <source>
        <dbReference type="ARBA" id="ARBA00023136"/>
    </source>
</evidence>
<dbReference type="Pfam" id="PF01627">
    <property type="entry name" value="Hpt"/>
    <property type="match status" value="1"/>
</dbReference>
<accession>A0ABY6ZQG7</accession>
<evidence type="ECO:0000256" key="4">
    <source>
        <dbReference type="ARBA" id="ARBA00022475"/>
    </source>
</evidence>
<dbReference type="PROSITE" id="PS50110">
    <property type="entry name" value="RESPONSE_REGULATORY"/>
    <property type="match status" value="1"/>
</dbReference>
<dbReference type="InterPro" id="IPR013767">
    <property type="entry name" value="PAS_fold"/>
</dbReference>
<evidence type="ECO:0000256" key="16">
    <source>
        <dbReference type="SAM" id="Coils"/>
    </source>
</evidence>
<keyword evidence="18" id="KW-0732">Signal</keyword>
<keyword evidence="24" id="KW-1185">Reference proteome</keyword>
<dbReference type="SUPFAM" id="SSF52172">
    <property type="entry name" value="CheY-like"/>
    <property type="match status" value="1"/>
</dbReference>
<keyword evidence="5" id="KW-0997">Cell inner membrane</keyword>
<dbReference type="InterPro" id="IPR036641">
    <property type="entry name" value="HPT_dom_sf"/>
</dbReference>
<dbReference type="InterPro" id="IPR035965">
    <property type="entry name" value="PAS-like_dom_sf"/>
</dbReference>
<dbReference type="SUPFAM" id="SSF55874">
    <property type="entry name" value="ATPase domain of HSP90 chaperone/DNA topoisomerase II/histidine kinase"/>
    <property type="match status" value="1"/>
</dbReference>
<dbReference type="PROSITE" id="PS50109">
    <property type="entry name" value="HIS_KIN"/>
    <property type="match status" value="1"/>
</dbReference>
<dbReference type="SMART" id="SM00448">
    <property type="entry name" value="REC"/>
    <property type="match status" value="1"/>
</dbReference>